<dbReference type="InterPro" id="IPR001487">
    <property type="entry name" value="Bromodomain"/>
</dbReference>
<dbReference type="AlphaFoldDB" id="V6LGM0"/>
<evidence type="ECO:0000313" key="5">
    <source>
        <dbReference type="EMBL" id="KAH0577661.1"/>
    </source>
</evidence>
<dbReference type="PROSITE" id="PS50014">
    <property type="entry name" value="BROMODOMAIN_2"/>
    <property type="match status" value="1"/>
</dbReference>
<evidence type="ECO:0000256" key="2">
    <source>
        <dbReference type="PROSITE-ProRule" id="PRU00035"/>
    </source>
</evidence>
<evidence type="ECO:0000256" key="1">
    <source>
        <dbReference type="ARBA" id="ARBA00023117"/>
    </source>
</evidence>
<sequence length="284" mass="32898">MTDQLYTFFKKSHAETLLKNLQEILQSTTLDLYTPVLEDNKLQTIHEDYRSKIQHPMSLKKVRERTLSSNSPYYLVGHFIYDIQLIISNARLYNSNKPEVLNIIKSFEDKIQSYFPEIQICAIDFQEPIPPLFLQMLCGKLSVLSNQELKDALQVSQIQGIKIDFKTLSKKRFWPFVQLIFEFKNDDIDLSIYAKASTPKVKMMQQSSFPAIISPEVVKSKSVVQILKKRIEQTGGGQEVKIAQFVKSESVTETPVVLTKVSPLELLRMKQQKKREEHENNIIQ</sequence>
<proteinExistence type="predicted"/>
<name>V6LGM0_9EUKA</name>
<evidence type="ECO:0000313" key="4">
    <source>
        <dbReference type="EMBL" id="EST43680.1"/>
    </source>
</evidence>
<keyword evidence="1 2" id="KW-0103">Bromodomain</keyword>
<dbReference type="SUPFAM" id="SSF47370">
    <property type="entry name" value="Bromodomain"/>
    <property type="match status" value="1"/>
</dbReference>
<gene>
    <name evidence="4" type="ORF">SS50377_16726</name>
    <name evidence="5" type="ORF">SS50377_21015</name>
</gene>
<dbReference type="EMBL" id="KI546135">
    <property type="protein sequence ID" value="EST43680.1"/>
    <property type="molecule type" value="Genomic_DNA"/>
</dbReference>
<organism evidence="4">
    <name type="scientific">Spironucleus salmonicida</name>
    <dbReference type="NCBI Taxonomy" id="348837"/>
    <lineage>
        <taxon>Eukaryota</taxon>
        <taxon>Metamonada</taxon>
        <taxon>Diplomonadida</taxon>
        <taxon>Hexamitidae</taxon>
        <taxon>Hexamitinae</taxon>
        <taxon>Spironucleus</taxon>
    </lineage>
</organism>
<dbReference type="EMBL" id="AUWU02000001">
    <property type="protein sequence ID" value="KAH0577661.1"/>
    <property type="molecule type" value="Genomic_DNA"/>
</dbReference>
<dbReference type="Pfam" id="PF00439">
    <property type="entry name" value="Bromodomain"/>
    <property type="match status" value="1"/>
</dbReference>
<protein>
    <submittedName>
        <fullName evidence="4">Bromodomain-containing protein</fullName>
    </submittedName>
</protein>
<keyword evidence="6" id="KW-1185">Reference proteome</keyword>
<reference evidence="4 5" key="1">
    <citation type="journal article" date="2014" name="PLoS Genet.">
        <title>The Genome of Spironucleus salmonicida Highlights a Fish Pathogen Adapted to Fluctuating Environments.</title>
        <authorList>
            <person name="Xu F."/>
            <person name="Jerlstrom-Hultqvist J."/>
            <person name="Einarsson E."/>
            <person name="Astvaldsson A."/>
            <person name="Svard S.G."/>
            <person name="Andersson J.O."/>
        </authorList>
    </citation>
    <scope>NUCLEOTIDE SEQUENCE</scope>
    <source>
        <strain evidence="5">ATCC 50377</strain>
    </source>
</reference>
<dbReference type="Proteomes" id="UP000018208">
    <property type="component" value="Unassembled WGS sequence"/>
</dbReference>
<accession>V6LGM0</accession>
<feature type="domain" description="Bromo" evidence="3">
    <location>
        <begin position="28"/>
        <end position="101"/>
    </location>
</feature>
<dbReference type="OrthoDB" id="5421at2759"/>
<evidence type="ECO:0000259" key="3">
    <source>
        <dbReference type="PROSITE" id="PS50014"/>
    </source>
</evidence>
<dbReference type="VEuPathDB" id="GiardiaDB:SS50377_21015"/>
<reference evidence="5" key="2">
    <citation type="submission" date="2020-12" db="EMBL/GenBank/DDBJ databases">
        <title>New Spironucleus salmonicida genome in near-complete chromosomes.</title>
        <authorList>
            <person name="Xu F."/>
            <person name="Kurt Z."/>
            <person name="Jimenez-Gonzalez A."/>
            <person name="Astvaldsson A."/>
            <person name="Andersson J.O."/>
            <person name="Svard S.G."/>
        </authorList>
    </citation>
    <scope>NUCLEOTIDE SEQUENCE</scope>
    <source>
        <strain evidence="5">ATCC 50377</strain>
    </source>
</reference>
<dbReference type="InterPro" id="IPR036427">
    <property type="entry name" value="Bromodomain-like_sf"/>
</dbReference>
<dbReference type="SMART" id="SM00297">
    <property type="entry name" value="BROMO"/>
    <property type="match status" value="1"/>
</dbReference>
<evidence type="ECO:0000313" key="6">
    <source>
        <dbReference type="Proteomes" id="UP000018208"/>
    </source>
</evidence>
<dbReference type="Gene3D" id="1.20.920.10">
    <property type="entry name" value="Bromodomain-like"/>
    <property type="match status" value="1"/>
</dbReference>